<feature type="compositionally biased region" description="Acidic residues" evidence="1">
    <location>
        <begin position="153"/>
        <end position="164"/>
    </location>
</feature>
<feature type="region of interest" description="Disordered" evidence="1">
    <location>
        <begin position="224"/>
        <end position="248"/>
    </location>
</feature>
<evidence type="ECO:0000313" key="3">
    <source>
        <dbReference type="Proteomes" id="UP001362999"/>
    </source>
</evidence>
<dbReference type="Proteomes" id="UP001362999">
    <property type="component" value="Unassembled WGS sequence"/>
</dbReference>
<feature type="region of interest" description="Disordered" evidence="1">
    <location>
        <begin position="51"/>
        <end position="171"/>
    </location>
</feature>
<name>A0AAW0AZH0_9AGAR</name>
<gene>
    <name evidence="2" type="ORF">R3P38DRAFT_2784381</name>
</gene>
<evidence type="ECO:0000256" key="1">
    <source>
        <dbReference type="SAM" id="MobiDB-lite"/>
    </source>
</evidence>
<proteinExistence type="predicted"/>
<feature type="compositionally biased region" description="Basic residues" evidence="1">
    <location>
        <begin position="132"/>
        <end position="144"/>
    </location>
</feature>
<accession>A0AAW0AZH0</accession>
<dbReference type="AlphaFoldDB" id="A0AAW0AZH0"/>
<sequence length="339" mass="38294">MNWKKGIEIGYRIVQDACVRRDQSDRGGKGKRQEKCKSILEAEEKLRLERRRNIHGSGLEARQSGTVNATGSREDVRSRQNGGAGVWARVGTPYARGGDVPDERKQEHRRTVRKQDQAAGHGDRHKSAEHGMRRRLSRVRKGRALSREVRGGEEEEEEEEEEEDAPTRIRSAVRERHTVVCEKEEGAVARGEEEDITGRRGSAVRGMRGAPSRVTKRRAIGQSEKDDVPTYTKAPYAGEKDGAANRKTRCETTKAKEASRRCKEILGAEAEVEKPIRGDLEDERYANQKRRACGACRGPRRRRIDDKVHGELQRTTIRDTTSIQSEARLDAGACLSYWE</sequence>
<keyword evidence="3" id="KW-1185">Reference proteome</keyword>
<feature type="compositionally biased region" description="Basic and acidic residues" evidence="1">
    <location>
        <begin position="113"/>
        <end position="131"/>
    </location>
</feature>
<evidence type="ECO:0000313" key="2">
    <source>
        <dbReference type="EMBL" id="KAK7018582.1"/>
    </source>
</evidence>
<dbReference type="EMBL" id="JAWWNJ010000046">
    <property type="protein sequence ID" value="KAK7018582.1"/>
    <property type="molecule type" value="Genomic_DNA"/>
</dbReference>
<protein>
    <submittedName>
        <fullName evidence="2">Uncharacterized protein</fullName>
    </submittedName>
</protein>
<reference evidence="2 3" key="1">
    <citation type="journal article" date="2024" name="J Genomics">
        <title>Draft genome sequencing and assembly of Favolaschia claudopus CIRM-BRFM 2984 isolated from oak limbs.</title>
        <authorList>
            <person name="Navarro D."/>
            <person name="Drula E."/>
            <person name="Chaduli D."/>
            <person name="Cazenave R."/>
            <person name="Ahrendt S."/>
            <person name="Wang J."/>
            <person name="Lipzen A."/>
            <person name="Daum C."/>
            <person name="Barry K."/>
            <person name="Grigoriev I.V."/>
            <person name="Favel A."/>
            <person name="Rosso M.N."/>
            <person name="Martin F."/>
        </authorList>
    </citation>
    <scope>NUCLEOTIDE SEQUENCE [LARGE SCALE GENOMIC DNA]</scope>
    <source>
        <strain evidence="2 3">CIRM-BRFM 2984</strain>
    </source>
</reference>
<feature type="compositionally biased region" description="Basic and acidic residues" evidence="1">
    <location>
        <begin position="238"/>
        <end position="248"/>
    </location>
</feature>
<organism evidence="2 3">
    <name type="scientific">Favolaschia claudopus</name>
    <dbReference type="NCBI Taxonomy" id="2862362"/>
    <lineage>
        <taxon>Eukaryota</taxon>
        <taxon>Fungi</taxon>
        <taxon>Dikarya</taxon>
        <taxon>Basidiomycota</taxon>
        <taxon>Agaricomycotina</taxon>
        <taxon>Agaricomycetes</taxon>
        <taxon>Agaricomycetidae</taxon>
        <taxon>Agaricales</taxon>
        <taxon>Marasmiineae</taxon>
        <taxon>Mycenaceae</taxon>
        <taxon>Favolaschia</taxon>
    </lineage>
</organism>
<comment type="caution">
    <text evidence="2">The sequence shown here is derived from an EMBL/GenBank/DDBJ whole genome shotgun (WGS) entry which is preliminary data.</text>
</comment>